<dbReference type="Proteomes" id="UP000004775">
    <property type="component" value="Unassembled WGS sequence"/>
</dbReference>
<name>I4HR66_MICAE</name>
<dbReference type="AlphaFoldDB" id="I4HR66"/>
<reference evidence="1 2" key="1">
    <citation type="submission" date="2012-04" db="EMBL/GenBank/DDBJ databases">
        <authorList>
            <person name="Genoscope - CEA"/>
        </authorList>
    </citation>
    <scope>NUCLEOTIDE SEQUENCE [LARGE SCALE GENOMIC DNA]</scope>
    <source>
        <strain evidence="1 2">9809</strain>
    </source>
</reference>
<evidence type="ECO:0000313" key="2">
    <source>
        <dbReference type="Proteomes" id="UP000004775"/>
    </source>
</evidence>
<comment type="caution">
    <text evidence="1">The sequence shown here is derived from an EMBL/GenBank/DDBJ whole genome shotgun (WGS) entry which is preliminary data.</text>
</comment>
<evidence type="ECO:0000313" key="1">
    <source>
        <dbReference type="EMBL" id="CCI24540.1"/>
    </source>
</evidence>
<dbReference type="HOGENOM" id="CLU_2494404_0_0_3"/>
<dbReference type="EMBL" id="CAIO01000225">
    <property type="protein sequence ID" value="CCI24540.1"/>
    <property type="molecule type" value="Genomic_DNA"/>
</dbReference>
<accession>I4HR66</accession>
<gene>
    <name evidence="1" type="ORF">MICAH_3000021</name>
</gene>
<organism evidence="1 2">
    <name type="scientific">Microcystis aeruginosa PCC 9809</name>
    <dbReference type="NCBI Taxonomy" id="1160285"/>
    <lineage>
        <taxon>Bacteria</taxon>
        <taxon>Bacillati</taxon>
        <taxon>Cyanobacteriota</taxon>
        <taxon>Cyanophyceae</taxon>
        <taxon>Oscillatoriophycideae</taxon>
        <taxon>Chroococcales</taxon>
        <taxon>Microcystaceae</taxon>
        <taxon>Microcystis</taxon>
    </lineage>
</organism>
<sequence length="86" mass="9887">MNTTTTTGLLLTGAFVNDNRPPHHYIVRDLTGNYEAGYVTLYYNQQPPADLRQGEIYYVGSDQRNFPNSRYLGLDNPYLRFQPQIA</sequence>
<dbReference type="RefSeq" id="WP_002796965.1">
    <property type="nucleotide sequence ID" value="NZ_HE973756.1"/>
</dbReference>
<proteinExistence type="predicted"/>
<protein>
    <submittedName>
        <fullName evidence="1">Uncharacterized protein</fullName>
    </submittedName>
</protein>